<evidence type="ECO:0000256" key="1">
    <source>
        <dbReference type="SAM" id="Phobius"/>
    </source>
</evidence>
<evidence type="ECO:0000313" key="3">
    <source>
        <dbReference type="Proteomes" id="UP000053660"/>
    </source>
</evidence>
<evidence type="ECO:0000313" key="2">
    <source>
        <dbReference type="EMBL" id="KHJ79255.1"/>
    </source>
</evidence>
<dbReference type="AlphaFoldDB" id="A0A0B1S7S1"/>
<dbReference type="Proteomes" id="UP000053660">
    <property type="component" value="Unassembled WGS sequence"/>
</dbReference>
<protein>
    <submittedName>
        <fullName evidence="2">Uncharacterized protein</fullName>
    </submittedName>
</protein>
<dbReference type="OrthoDB" id="5858821at2759"/>
<reference evidence="2 3" key="1">
    <citation type="submission" date="2014-03" db="EMBL/GenBank/DDBJ databases">
        <title>Draft genome of the hookworm Oesophagostomum dentatum.</title>
        <authorList>
            <person name="Mitreva M."/>
        </authorList>
    </citation>
    <scope>NUCLEOTIDE SEQUENCE [LARGE SCALE GENOMIC DNA]</scope>
    <source>
        <strain evidence="2 3">OD-Hann</strain>
    </source>
</reference>
<proteinExistence type="predicted"/>
<sequence length="108" mass="12350">MSIDVNVDDGTLPQMKLHYESEVIDYWKNMMDYDKQITVLSKLGAKPRAMAVSKTADESSTGGDLSLFELFLPLLAVVFTVLLVRFLVFRRQKQMLRSEESEKTPLFS</sequence>
<accession>A0A0B1S7S1</accession>
<feature type="transmembrane region" description="Helical" evidence="1">
    <location>
        <begin position="70"/>
        <end position="88"/>
    </location>
</feature>
<organism evidence="2 3">
    <name type="scientific">Oesophagostomum dentatum</name>
    <name type="common">Nodular worm</name>
    <dbReference type="NCBI Taxonomy" id="61180"/>
    <lineage>
        <taxon>Eukaryota</taxon>
        <taxon>Metazoa</taxon>
        <taxon>Ecdysozoa</taxon>
        <taxon>Nematoda</taxon>
        <taxon>Chromadorea</taxon>
        <taxon>Rhabditida</taxon>
        <taxon>Rhabditina</taxon>
        <taxon>Rhabditomorpha</taxon>
        <taxon>Strongyloidea</taxon>
        <taxon>Strongylidae</taxon>
        <taxon>Oesophagostomum</taxon>
    </lineage>
</organism>
<keyword evidence="1" id="KW-0812">Transmembrane</keyword>
<keyword evidence="3" id="KW-1185">Reference proteome</keyword>
<keyword evidence="1" id="KW-0472">Membrane</keyword>
<dbReference type="EMBL" id="KN606007">
    <property type="protein sequence ID" value="KHJ79255.1"/>
    <property type="molecule type" value="Genomic_DNA"/>
</dbReference>
<gene>
    <name evidence="2" type="ORF">OESDEN_21103</name>
</gene>
<keyword evidence="1" id="KW-1133">Transmembrane helix</keyword>
<name>A0A0B1S7S1_OESDE</name>